<dbReference type="RefSeq" id="WP_150023545.1">
    <property type="nucleotide sequence ID" value="NZ_VWOJ01000003.1"/>
</dbReference>
<organism evidence="1 2">
    <name type="scientific">Alkalicaulis satelles</name>
    <dbReference type="NCBI Taxonomy" id="2609175"/>
    <lineage>
        <taxon>Bacteria</taxon>
        <taxon>Pseudomonadati</taxon>
        <taxon>Pseudomonadota</taxon>
        <taxon>Alphaproteobacteria</taxon>
        <taxon>Maricaulales</taxon>
        <taxon>Maricaulaceae</taxon>
        <taxon>Alkalicaulis</taxon>
    </lineage>
</organism>
<dbReference type="Proteomes" id="UP000325122">
    <property type="component" value="Unassembled WGS sequence"/>
</dbReference>
<reference evidence="1 2" key="1">
    <citation type="submission" date="2019-09" db="EMBL/GenBank/DDBJ databases">
        <authorList>
            <person name="Kevbrin V."/>
            <person name="Grouzdev D.S."/>
        </authorList>
    </citation>
    <scope>NUCLEOTIDE SEQUENCE [LARGE SCALE GENOMIC DNA]</scope>
    <source>
        <strain evidence="1 2">G-192</strain>
    </source>
</reference>
<gene>
    <name evidence="1" type="ORF">F1654_10725</name>
</gene>
<proteinExistence type="predicted"/>
<evidence type="ECO:0000313" key="2">
    <source>
        <dbReference type="Proteomes" id="UP000325122"/>
    </source>
</evidence>
<sequence length="204" mass="22191">MTGFDPDRSGEDEIARLLDEIPLLFKARAFAESLNDPAFFSRLGERLDVREQALARAYLDGLGFPEGEPALLGSWEDAVGVAETLDQNPAAWEAEEMLRAALTARVLERLDEEALNAAYALVQSRIGEHARDAAEASAAMDDMYDEDVVNAAAGGLVQAAHGAVLVLLAEAEDEDPPHPFLARWRLFVRGRWPVAVSGASYNIL</sequence>
<dbReference type="AlphaFoldDB" id="A0A5M6ZDA6"/>
<accession>A0A5M6ZDA6</accession>
<protein>
    <submittedName>
        <fullName evidence="1">Uncharacterized protein</fullName>
    </submittedName>
</protein>
<dbReference type="EMBL" id="VWOJ01000003">
    <property type="protein sequence ID" value="KAA5802295.1"/>
    <property type="molecule type" value="Genomic_DNA"/>
</dbReference>
<keyword evidence="2" id="KW-1185">Reference proteome</keyword>
<evidence type="ECO:0000313" key="1">
    <source>
        <dbReference type="EMBL" id="KAA5802295.1"/>
    </source>
</evidence>
<comment type="caution">
    <text evidence="1">The sequence shown here is derived from an EMBL/GenBank/DDBJ whole genome shotgun (WGS) entry which is preliminary data.</text>
</comment>
<name>A0A5M6ZDA6_9PROT</name>